<evidence type="ECO:0000313" key="6">
    <source>
        <dbReference type="Proteomes" id="UP000189733"/>
    </source>
</evidence>
<dbReference type="InterPro" id="IPR005632">
    <property type="entry name" value="Chaperone_Skp"/>
</dbReference>
<evidence type="ECO:0000256" key="4">
    <source>
        <dbReference type="SAM" id="SignalP"/>
    </source>
</evidence>
<name>A0A1T4WEE2_9BACT</name>
<dbReference type="Proteomes" id="UP000189733">
    <property type="component" value="Unassembled WGS sequence"/>
</dbReference>
<dbReference type="PANTHER" id="PTHR35089:SF1">
    <property type="entry name" value="CHAPERONE PROTEIN SKP"/>
    <property type="match status" value="1"/>
</dbReference>
<protein>
    <submittedName>
        <fullName evidence="5">Periplasmic chaperone for outer membrane proteins Skp</fullName>
    </submittedName>
</protein>
<gene>
    <name evidence="5" type="ORF">SAMN02745702_02116</name>
</gene>
<evidence type="ECO:0000256" key="2">
    <source>
        <dbReference type="ARBA" id="ARBA00022729"/>
    </source>
</evidence>
<dbReference type="GO" id="GO:0005829">
    <property type="term" value="C:cytosol"/>
    <property type="evidence" value="ECO:0007669"/>
    <property type="project" value="TreeGrafter"/>
</dbReference>
<keyword evidence="3" id="KW-0175">Coiled coil</keyword>
<comment type="similarity">
    <text evidence="1">Belongs to the Skp family.</text>
</comment>
<accession>A0A1T4WEE2</accession>
<feature type="coiled-coil region" evidence="3">
    <location>
        <begin position="51"/>
        <end position="78"/>
    </location>
</feature>
<organism evidence="5 6">
    <name type="scientific">Desulfobaculum bizertense DSM 18034</name>
    <dbReference type="NCBI Taxonomy" id="1121442"/>
    <lineage>
        <taxon>Bacteria</taxon>
        <taxon>Pseudomonadati</taxon>
        <taxon>Thermodesulfobacteriota</taxon>
        <taxon>Desulfovibrionia</taxon>
        <taxon>Desulfovibrionales</taxon>
        <taxon>Desulfovibrionaceae</taxon>
        <taxon>Desulfobaculum</taxon>
    </lineage>
</organism>
<dbReference type="GO" id="GO:0050821">
    <property type="term" value="P:protein stabilization"/>
    <property type="evidence" value="ECO:0007669"/>
    <property type="project" value="TreeGrafter"/>
</dbReference>
<dbReference type="STRING" id="1121442.SAMN02745702_02116"/>
<feature type="chain" id="PRO_5010523199" evidence="4">
    <location>
        <begin position="21"/>
        <end position="172"/>
    </location>
</feature>
<dbReference type="PANTHER" id="PTHR35089">
    <property type="entry name" value="CHAPERONE PROTEIN SKP"/>
    <property type="match status" value="1"/>
</dbReference>
<dbReference type="OrthoDB" id="5432254at2"/>
<dbReference type="Gene3D" id="3.30.910.20">
    <property type="entry name" value="Skp domain"/>
    <property type="match status" value="1"/>
</dbReference>
<dbReference type="Pfam" id="PF03938">
    <property type="entry name" value="OmpH"/>
    <property type="match status" value="1"/>
</dbReference>
<evidence type="ECO:0000256" key="3">
    <source>
        <dbReference type="SAM" id="Coils"/>
    </source>
</evidence>
<keyword evidence="6" id="KW-1185">Reference proteome</keyword>
<dbReference type="SMART" id="SM00935">
    <property type="entry name" value="OmpH"/>
    <property type="match status" value="1"/>
</dbReference>
<proteinExistence type="inferred from homology"/>
<dbReference type="GO" id="GO:0051082">
    <property type="term" value="F:unfolded protein binding"/>
    <property type="evidence" value="ECO:0007669"/>
    <property type="project" value="InterPro"/>
</dbReference>
<dbReference type="SUPFAM" id="SSF111384">
    <property type="entry name" value="OmpH-like"/>
    <property type="match status" value="1"/>
</dbReference>
<feature type="signal peptide" evidence="4">
    <location>
        <begin position="1"/>
        <end position="20"/>
    </location>
</feature>
<keyword evidence="2 4" id="KW-0732">Signal</keyword>
<dbReference type="RefSeq" id="WP_078685406.1">
    <property type="nucleotide sequence ID" value="NZ_FUYA01000007.1"/>
</dbReference>
<dbReference type="InterPro" id="IPR024930">
    <property type="entry name" value="Skp_dom_sf"/>
</dbReference>
<evidence type="ECO:0000256" key="1">
    <source>
        <dbReference type="ARBA" id="ARBA00009091"/>
    </source>
</evidence>
<reference evidence="5" key="1">
    <citation type="submission" date="2017-02" db="EMBL/GenBank/DDBJ databases">
        <authorList>
            <person name="Peterson S.W."/>
        </authorList>
    </citation>
    <scope>NUCLEOTIDE SEQUENCE [LARGE SCALE GENOMIC DNA]</scope>
    <source>
        <strain evidence="5">DSM 18034</strain>
    </source>
</reference>
<evidence type="ECO:0000313" key="5">
    <source>
        <dbReference type="EMBL" id="SKA75696.1"/>
    </source>
</evidence>
<dbReference type="AlphaFoldDB" id="A0A1T4WEE2"/>
<sequence>MRKILLTVMMVLLMAPAAYAAQGKIGIVNMPKIIKTCEPGQKALKSLQSKFKGVKADIDKKKAALDKMQKEMQKQSLVLSQEAKMDKEMEFKRKVRDFQDTLGNYQRKARVEEQRLSEPVVKLIMQTIQKYGKSHGYSMILDGQAAGVMYIDKGVDVTNTIIVEVNKASRKK</sequence>
<dbReference type="EMBL" id="FUYA01000007">
    <property type="protein sequence ID" value="SKA75696.1"/>
    <property type="molecule type" value="Genomic_DNA"/>
</dbReference>